<comment type="cofactor">
    <cofactor evidence="1 5 6">
        <name>pyridoxal 5'-phosphate</name>
        <dbReference type="ChEBI" id="CHEBI:597326"/>
    </cofactor>
</comment>
<dbReference type="InterPro" id="IPR015421">
    <property type="entry name" value="PyrdxlP-dep_Trfase_major"/>
</dbReference>
<evidence type="ECO:0000256" key="5">
    <source>
        <dbReference type="PIRSR" id="PIRSR602129-50"/>
    </source>
</evidence>
<evidence type="ECO:0000313" key="7">
    <source>
        <dbReference type="EMBL" id="CBH46605.1"/>
    </source>
</evidence>
<dbReference type="Gene3D" id="3.90.1150.10">
    <property type="entry name" value="Aspartate Aminotransferase, domain 1"/>
    <property type="match status" value="1"/>
</dbReference>
<dbReference type="EMBL" id="FN563149">
    <property type="protein sequence ID" value="CBH46605.1"/>
    <property type="molecule type" value="Genomic_DNA"/>
</dbReference>
<dbReference type="InterPro" id="IPR015422">
    <property type="entry name" value="PyrdxlP-dep_Trfase_small"/>
</dbReference>
<comment type="similarity">
    <text evidence="4">Belongs to the group II decarboxylase family. Sphingosine-1-phosphate lyase subfamily.</text>
</comment>
<dbReference type="Gene3D" id="3.40.640.10">
    <property type="entry name" value="Type I PLP-dependent aspartate aminotransferase-like (Major domain)"/>
    <property type="match status" value="1"/>
</dbReference>
<dbReference type="InterPro" id="IPR002129">
    <property type="entry name" value="PyrdxlP-dep_de-COase"/>
</dbReference>
<accession>A0A3S5Y248</accession>
<evidence type="ECO:0000256" key="1">
    <source>
        <dbReference type="ARBA" id="ARBA00001933"/>
    </source>
</evidence>
<dbReference type="KEGG" id="req:REQ_04780"/>
<gene>
    <name evidence="7" type="ordered locus">REQ_04780</name>
</gene>
<dbReference type="GO" id="GO:0030170">
    <property type="term" value="F:pyridoxal phosphate binding"/>
    <property type="evidence" value="ECO:0007669"/>
    <property type="project" value="InterPro"/>
</dbReference>
<sequence length="488" mass="51704">MQLRNEPAEILARLDALRASDAPTSGGRLLSYVYDPGVAELTDLAGAAALRAQSLNGLDPTTFPSIAVMERDLVALGRDVLAGGDPDVVGSVTSGGTESCMLAVKSARDVWRARTGAEHRPTLLVGATAHAAFHKAAHHLDLKLHVLPVDPVTARVRPDDVAAALSPDIALVVVSAPSYAHGALDPIAPIAEMCSAQDVALHVDACIGGWVLPWWPGLEDRRWDLTVPGVSSLSVDLHKYGYAPKGVSLLLFRDRDRHRAHWFATTRWPGYAVVNPTLLGSRSAMPAAAAWAVAQALGECGFRELVAPMARATQRLREAIDDLEGLRVVGEPVGPLLSVATDETAPPERRVDPHRWSDAAADDGWALQPQPRHTQSDGTVLPRTTHLTITPVTEAVIDDLITSLAKAADRVRGVAGASAPEKFVAAAAHIDPAELTSEISAGVLALAGLDPRAGLDGPKADILALVEELPPAVAERFLIEFLARFLEP</sequence>
<keyword evidence="3 6" id="KW-0456">Lyase</keyword>
<evidence type="ECO:0000256" key="2">
    <source>
        <dbReference type="ARBA" id="ARBA00022898"/>
    </source>
</evidence>
<dbReference type="Pfam" id="PF00282">
    <property type="entry name" value="Pyridoxal_deC"/>
    <property type="match status" value="1"/>
</dbReference>
<feature type="modified residue" description="N6-(pyridoxal phosphate)lysine" evidence="5">
    <location>
        <position position="239"/>
    </location>
</feature>
<name>A0A3S5Y248_RHOH1</name>
<evidence type="ECO:0000256" key="3">
    <source>
        <dbReference type="ARBA" id="ARBA00023239"/>
    </source>
</evidence>
<dbReference type="Proteomes" id="UP001154400">
    <property type="component" value="Chromosome"/>
</dbReference>
<dbReference type="AlphaFoldDB" id="A0A3S5Y248"/>
<reference evidence="7" key="1">
    <citation type="journal article" date="2010" name="PLoS Genet.">
        <title>The genome of a pathogenic rhodococcus: cooptive virulence underpinned by key gene acquisitions.</title>
        <authorList>
            <person name="Letek M."/>
            <person name="Gonzalez P."/>
            <person name="Macarthur I."/>
            <person name="Rodriguez H."/>
            <person name="Freeman T.C."/>
            <person name="Valero-Rello A."/>
            <person name="Blanco M."/>
            <person name="Buckley T."/>
            <person name="Cherevach I."/>
            <person name="Fahey R."/>
            <person name="Hapeshi A."/>
            <person name="Holdstock J."/>
            <person name="Leadon D."/>
            <person name="Navas J."/>
            <person name="Ocampo A."/>
            <person name="Quail M.A."/>
            <person name="Sanders M."/>
            <person name="Scortti M.M."/>
            <person name="Prescott J.F."/>
            <person name="Fogarty U."/>
            <person name="Meijer W.G."/>
            <person name="Parkhill J."/>
            <person name="Bentley S.D."/>
            <person name="Vazquez-Boland J.A."/>
        </authorList>
    </citation>
    <scope>NUCLEOTIDE SEQUENCE [LARGE SCALE GENOMIC DNA]</scope>
    <source>
        <strain evidence="7 8">103S</strain>
    </source>
</reference>
<dbReference type="GO" id="GO:0004058">
    <property type="term" value="F:aromatic-L-amino-acid decarboxylase activity"/>
    <property type="evidence" value="ECO:0007669"/>
    <property type="project" value="UniProtKB-ARBA"/>
</dbReference>
<dbReference type="PANTHER" id="PTHR42735:SF6">
    <property type="entry name" value="SPHINGOSINE-1-PHOSPHATE LYASE 1"/>
    <property type="match status" value="1"/>
</dbReference>
<keyword evidence="2 5" id="KW-0663">Pyridoxal phosphate</keyword>
<dbReference type="InterPro" id="IPR015424">
    <property type="entry name" value="PyrdxlP-dep_Trfase"/>
</dbReference>
<proteinExistence type="inferred from homology"/>
<organism evidence="7">
    <name type="scientific">Rhodococcus hoagii (strain 103S)</name>
    <name type="common">Rhodococcus equi</name>
    <dbReference type="NCBI Taxonomy" id="685727"/>
    <lineage>
        <taxon>Bacteria</taxon>
        <taxon>Bacillati</taxon>
        <taxon>Actinomycetota</taxon>
        <taxon>Actinomycetes</taxon>
        <taxon>Mycobacteriales</taxon>
        <taxon>Nocardiaceae</taxon>
        <taxon>Prescottella</taxon>
    </lineage>
</organism>
<protein>
    <submittedName>
        <fullName evidence="7">Pyridoxal dependent decarboxylase</fullName>
    </submittedName>
</protein>
<dbReference type="PANTHER" id="PTHR42735">
    <property type="match status" value="1"/>
</dbReference>
<evidence type="ECO:0000256" key="6">
    <source>
        <dbReference type="RuleBase" id="RU000382"/>
    </source>
</evidence>
<dbReference type="SUPFAM" id="SSF53383">
    <property type="entry name" value="PLP-dependent transferases"/>
    <property type="match status" value="1"/>
</dbReference>
<dbReference type="RefSeq" id="WP_013414712.1">
    <property type="nucleotide sequence ID" value="NC_014659.1"/>
</dbReference>
<evidence type="ECO:0000256" key="4">
    <source>
        <dbReference type="ARBA" id="ARBA00038302"/>
    </source>
</evidence>
<evidence type="ECO:0000313" key="8">
    <source>
        <dbReference type="Proteomes" id="UP000006892"/>
    </source>
</evidence>
<dbReference type="GO" id="GO:0019752">
    <property type="term" value="P:carboxylic acid metabolic process"/>
    <property type="evidence" value="ECO:0007669"/>
    <property type="project" value="InterPro"/>
</dbReference>
<dbReference type="InterPro" id="IPR050477">
    <property type="entry name" value="GrpII_AminoAcid_Decarb"/>
</dbReference>